<feature type="transmembrane region" description="Helical" evidence="7">
    <location>
        <begin position="384"/>
        <end position="402"/>
    </location>
</feature>
<feature type="transmembrane region" description="Helical" evidence="7">
    <location>
        <begin position="287"/>
        <end position="310"/>
    </location>
</feature>
<keyword evidence="4 7" id="KW-0812">Transmembrane</keyword>
<feature type="transmembrane region" description="Helical" evidence="7">
    <location>
        <begin position="173"/>
        <end position="194"/>
    </location>
</feature>
<evidence type="ECO:0000313" key="8">
    <source>
        <dbReference type="EMBL" id="MFC3085193.1"/>
    </source>
</evidence>
<name>A0ABV7DRN0_9RHOB</name>
<dbReference type="Pfam" id="PF13440">
    <property type="entry name" value="Polysacc_synt_3"/>
    <property type="match status" value="1"/>
</dbReference>
<protein>
    <submittedName>
        <fullName evidence="8">Lipopolysaccharide biosynthesis protein</fullName>
    </submittedName>
</protein>
<gene>
    <name evidence="8" type="ORF">ACFOD6_03935</name>
</gene>
<feature type="transmembrane region" description="Helical" evidence="7">
    <location>
        <begin position="118"/>
        <end position="139"/>
    </location>
</feature>
<dbReference type="PANTHER" id="PTHR30250">
    <property type="entry name" value="PST FAMILY PREDICTED COLANIC ACID TRANSPORTER"/>
    <property type="match status" value="1"/>
</dbReference>
<evidence type="ECO:0000256" key="2">
    <source>
        <dbReference type="ARBA" id="ARBA00007430"/>
    </source>
</evidence>
<evidence type="ECO:0000256" key="1">
    <source>
        <dbReference type="ARBA" id="ARBA00004651"/>
    </source>
</evidence>
<keyword evidence="3" id="KW-1003">Cell membrane</keyword>
<dbReference type="PANTHER" id="PTHR30250:SF10">
    <property type="entry name" value="LIPOPOLYSACCHARIDE BIOSYNTHESIS PROTEIN WZXC"/>
    <property type="match status" value="1"/>
</dbReference>
<sequence length="483" mass="50332">MPGPHSASRHIASGTAVSYLGFFLGKIIVFLNTVVLARILLPEHFGLVAIGLLVLAVSETLAEAGTGAAIVWRKGEIMSIAPVALAVGLIGGGVTALGSILLAPAIAAYFGAPEVEPIIQVLSLAALISTPTSVFMAILQSRMEFGRRLVTDASKALTKGLVGIPLAYLGAEAWSIVLGHFAGIAVGLVLSWWFSRWAVRLSLHPDILRQIVPYGLQIASVALVGLAIRRLDVAIVGAQLTTAELGYYTMAFSLIELSIMGLCWSASQALFPALSGSGRTREEMAALFARGLSLLMAVTFPLAFGIAVLAEPIVLTLLGEKWRGAIAPMHMLAFYALIYSAGFNLGDVYKATGHPGILTAINVMNLIIAVPLLILGARGGLTGIALAQVGIALAMTTVNWVVASHRSGIGAGVLVRSVWAPLVAAAPASALCLTLDRLLLAGCSPMLRLAAGSVAGAALYALLFGLLRRDMVQPLLATIRKGR</sequence>
<dbReference type="Proteomes" id="UP001595445">
    <property type="component" value="Unassembled WGS sequence"/>
</dbReference>
<feature type="transmembrane region" description="Helical" evidence="7">
    <location>
        <begin position="414"/>
        <end position="435"/>
    </location>
</feature>
<proteinExistence type="inferred from homology"/>
<keyword evidence="9" id="KW-1185">Reference proteome</keyword>
<evidence type="ECO:0000256" key="3">
    <source>
        <dbReference type="ARBA" id="ARBA00022475"/>
    </source>
</evidence>
<dbReference type="CDD" id="cd13127">
    <property type="entry name" value="MATE_tuaB_like"/>
    <property type="match status" value="1"/>
</dbReference>
<keyword evidence="5 7" id="KW-1133">Transmembrane helix</keyword>
<comment type="similarity">
    <text evidence="2">Belongs to the polysaccharide synthase family.</text>
</comment>
<keyword evidence="6 7" id="KW-0472">Membrane</keyword>
<comment type="subcellular location">
    <subcellularLocation>
        <location evidence="1">Cell membrane</location>
        <topology evidence="1">Multi-pass membrane protein</topology>
    </subcellularLocation>
</comment>
<feature type="transmembrane region" description="Helical" evidence="7">
    <location>
        <begin position="20"/>
        <end position="41"/>
    </location>
</feature>
<reference evidence="9" key="1">
    <citation type="journal article" date="2019" name="Int. J. Syst. Evol. Microbiol.">
        <title>The Global Catalogue of Microorganisms (GCM) 10K type strain sequencing project: providing services to taxonomists for standard genome sequencing and annotation.</title>
        <authorList>
            <consortium name="The Broad Institute Genomics Platform"/>
            <consortium name="The Broad Institute Genome Sequencing Center for Infectious Disease"/>
            <person name="Wu L."/>
            <person name="Ma J."/>
        </authorList>
    </citation>
    <scope>NUCLEOTIDE SEQUENCE [LARGE SCALE GENOMIC DNA]</scope>
    <source>
        <strain evidence="9">KCTC 62102</strain>
    </source>
</reference>
<comment type="caution">
    <text evidence="8">The sequence shown here is derived from an EMBL/GenBank/DDBJ whole genome shotgun (WGS) entry which is preliminary data.</text>
</comment>
<feature type="transmembrane region" description="Helical" evidence="7">
    <location>
        <begin position="214"/>
        <end position="233"/>
    </location>
</feature>
<feature type="transmembrane region" description="Helical" evidence="7">
    <location>
        <begin position="447"/>
        <end position="467"/>
    </location>
</feature>
<evidence type="ECO:0000256" key="6">
    <source>
        <dbReference type="ARBA" id="ARBA00023136"/>
    </source>
</evidence>
<organism evidence="8 9">
    <name type="scientific">Tabrizicola soli</name>
    <dbReference type="NCBI Taxonomy" id="2185115"/>
    <lineage>
        <taxon>Bacteria</taxon>
        <taxon>Pseudomonadati</taxon>
        <taxon>Pseudomonadota</taxon>
        <taxon>Alphaproteobacteria</taxon>
        <taxon>Rhodobacterales</taxon>
        <taxon>Paracoccaceae</taxon>
        <taxon>Tabrizicola</taxon>
    </lineage>
</organism>
<feature type="transmembrane region" description="Helical" evidence="7">
    <location>
        <begin position="83"/>
        <end position="112"/>
    </location>
</feature>
<evidence type="ECO:0000256" key="4">
    <source>
        <dbReference type="ARBA" id="ARBA00022692"/>
    </source>
</evidence>
<accession>A0ABV7DRN0</accession>
<dbReference type="InterPro" id="IPR050833">
    <property type="entry name" value="Poly_Biosynth_Transport"/>
</dbReference>
<evidence type="ECO:0000313" key="9">
    <source>
        <dbReference type="Proteomes" id="UP001595445"/>
    </source>
</evidence>
<feature type="transmembrane region" description="Helical" evidence="7">
    <location>
        <begin position="357"/>
        <end position="377"/>
    </location>
</feature>
<feature type="transmembrane region" description="Helical" evidence="7">
    <location>
        <begin position="322"/>
        <end position="345"/>
    </location>
</feature>
<evidence type="ECO:0000256" key="5">
    <source>
        <dbReference type="ARBA" id="ARBA00022989"/>
    </source>
</evidence>
<dbReference type="EMBL" id="JBHRSM010000008">
    <property type="protein sequence ID" value="MFC3085193.1"/>
    <property type="molecule type" value="Genomic_DNA"/>
</dbReference>
<feature type="transmembrane region" description="Helical" evidence="7">
    <location>
        <begin position="47"/>
        <end position="71"/>
    </location>
</feature>
<evidence type="ECO:0000256" key="7">
    <source>
        <dbReference type="SAM" id="Phobius"/>
    </source>
</evidence>
<dbReference type="RefSeq" id="WP_197647769.1">
    <property type="nucleotide sequence ID" value="NZ_JAEACP010000043.1"/>
</dbReference>